<protein>
    <submittedName>
        <fullName evidence="1">Uncharacterized protein</fullName>
    </submittedName>
</protein>
<proteinExistence type="predicted"/>
<gene>
    <name evidence="1" type="ORF">OLX77_04105</name>
</gene>
<keyword evidence="2" id="KW-1185">Reference proteome</keyword>
<evidence type="ECO:0000313" key="2">
    <source>
        <dbReference type="Proteomes" id="UP001154240"/>
    </source>
</evidence>
<dbReference type="RefSeq" id="WP_307632317.1">
    <property type="nucleotide sequence ID" value="NZ_JAPHEH010000001.1"/>
</dbReference>
<dbReference type="EMBL" id="JAPHEH010000001">
    <property type="protein sequence ID" value="MDG4475343.1"/>
    <property type="molecule type" value="Genomic_DNA"/>
</dbReference>
<sequence>MEAEIWLDVEEADPKDLPEVEKRFKDWYAAGAEARYNKPCFAFLTVLDKPFRYQVDFGQADLALSIQGLHGKLFRFGVKVFVHFMH</sequence>
<dbReference type="Proteomes" id="UP001154240">
    <property type="component" value="Unassembled WGS sequence"/>
</dbReference>
<dbReference type="AlphaFoldDB" id="A0A9X4RLN6"/>
<accession>A0A9X4RLN6</accession>
<organism evidence="1 2">
    <name type="scientific">Thiovibrio frasassiensis</name>
    <dbReference type="NCBI Taxonomy" id="2984131"/>
    <lineage>
        <taxon>Bacteria</taxon>
        <taxon>Pseudomonadati</taxon>
        <taxon>Thermodesulfobacteriota</taxon>
        <taxon>Desulfobulbia</taxon>
        <taxon>Desulfobulbales</taxon>
        <taxon>Thiovibrionaceae</taxon>
        <taxon>Thiovibrio</taxon>
    </lineage>
</organism>
<reference evidence="1" key="2">
    <citation type="submission" date="2022-10" db="EMBL/GenBank/DDBJ databases">
        <authorList>
            <person name="Aronson H.S."/>
        </authorList>
    </citation>
    <scope>NUCLEOTIDE SEQUENCE</scope>
    <source>
        <strain evidence="1">RS19-109</strain>
    </source>
</reference>
<comment type="caution">
    <text evidence="1">The sequence shown here is derived from an EMBL/GenBank/DDBJ whole genome shotgun (WGS) entry which is preliminary data.</text>
</comment>
<name>A0A9X4RLN6_9BACT</name>
<reference evidence="1" key="1">
    <citation type="journal article" date="2022" name="bioRxiv">
        <title>Thiovibrio frasassiensisgen. nov., sp. nov., an autotrophic, elemental sulfur disproportionating bacterium isolated from sulfidic karst sediment, and proposal of Thiovibrionaceae fam. nov.</title>
        <authorList>
            <person name="Aronson H."/>
            <person name="Thomas C."/>
            <person name="Bhattacharyya M."/>
            <person name="Eckstein S."/>
            <person name="Jensen S."/>
            <person name="Barco R."/>
            <person name="Macalady J."/>
            <person name="Amend J."/>
        </authorList>
    </citation>
    <scope>NUCLEOTIDE SEQUENCE</scope>
    <source>
        <strain evidence="1">RS19-109</strain>
    </source>
</reference>
<evidence type="ECO:0000313" key="1">
    <source>
        <dbReference type="EMBL" id="MDG4475343.1"/>
    </source>
</evidence>